<feature type="transmembrane region" description="Helical" evidence="2">
    <location>
        <begin position="605"/>
        <end position="626"/>
    </location>
</feature>
<dbReference type="EMBL" id="CADCTP010000004">
    <property type="protein sequence ID" value="CAA9212223.1"/>
    <property type="molecule type" value="Genomic_DNA"/>
</dbReference>
<keyword evidence="2" id="KW-1133">Transmembrane helix</keyword>
<protein>
    <submittedName>
        <fullName evidence="6">Polyketide synthase modules and related proteins</fullName>
    </submittedName>
</protein>
<dbReference type="SUPFAM" id="SSF47336">
    <property type="entry name" value="ACP-like"/>
    <property type="match status" value="1"/>
</dbReference>
<feature type="domain" description="AMP-dependent synthetase/ligase" evidence="3">
    <location>
        <begin position="16"/>
        <end position="338"/>
    </location>
</feature>
<dbReference type="InterPro" id="IPR045851">
    <property type="entry name" value="AMP-bd_C_sf"/>
</dbReference>
<dbReference type="InterPro" id="IPR000873">
    <property type="entry name" value="AMP-dep_synth/lig_dom"/>
</dbReference>
<proteinExistence type="predicted"/>
<dbReference type="Gene3D" id="3.40.50.12780">
    <property type="entry name" value="N-terminal domain of ligase-like"/>
    <property type="match status" value="1"/>
</dbReference>
<keyword evidence="2" id="KW-0812">Transmembrane</keyword>
<evidence type="ECO:0000256" key="1">
    <source>
        <dbReference type="SAM" id="MobiDB-lite"/>
    </source>
</evidence>
<evidence type="ECO:0000313" key="6">
    <source>
        <dbReference type="EMBL" id="CAA9212223.1"/>
    </source>
</evidence>
<gene>
    <name evidence="6" type="ORF">AVDCRST_MAG41-35</name>
</gene>
<dbReference type="GO" id="GO:0016747">
    <property type="term" value="F:acyltransferase activity, transferring groups other than amino-acyl groups"/>
    <property type="evidence" value="ECO:0007669"/>
    <property type="project" value="InterPro"/>
</dbReference>
<evidence type="ECO:0000256" key="2">
    <source>
        <dbReference type="SAM" id="Phobius"/>
    </source>
</evidence>
<feature type="transmembrane region" description="Helical" evidence="2">
    <location>
        <begin position="646"/>
        <end position="668"/>
    </location>
</feature>
<dbReference type="Gene3D" id="3.30.300.30">
    <property type="match status" value="1"/>
</dbReference>
<feature type="domain" description="Carrier" evidence="4">
    <location>
        <begin position="478"/>
        <end position="517"/>
    </location>
</feature>
<dbReference type="Pfam" id="PF00550">
    <property type="entry name" value="PP-binding"/>
    <property type="match status" value="1"/>
</dbReference>
<dbReference type="InterPro" id="IPR009081">
    <property type="entry name" value="PP-bd_ACP"/>
</dbReference>
<feature type="transmembrane region" description="Helical" evidence="2">
    <location>
        <begin position="802"/>
        <end position="824"/>
    </location>
</feature>
<dbReference type="PANTHER" id="PTHR43767:SF10">
    <property type="entry name" value="SURFACTIN SYNTHASE SUBUNIT 1"/>
    <property type="match status" value="1"/>
</dbReference>
<feature type="transmembrane region" description="Helical" evidence="2">
    <location>
        <begin position="573"/>
        <end position="593"/>
    </location>
</feature>
<dbReference type="SUPFAM" id="SSF56801">
    <property type="entry name" value="Acetyl-CoA synthetase-like"/>
    <property type="match status" value="1"/>
</dbReference>
<dbReference type="Pfam" id="PF01757">
    <property type="entry name" value="Acyl_transf_3"/>
    <property type="match status" value="1"/>
</dbReference>
<reference evidence="6" key="1">
    <citation type="submission" date="2020-02" db="EMBL/GenBank/DDBJ databases">
        <authorList>
            <person name="Meier V. D."/>
        </authorList>
    </citation>
    <scope>NUCLEOTIDE SEQUENCE</scope>
    <source>
        <strain evidence="6">AVDCRST_MAG41</strain>
    </source>
</reference>
<sequence length="854" mass="90182">MSSSPSARTDLAGAPFARALASFGDRTAVVTPEESLSYRDLAARVAATARRLGGPRRLVLLAAGNTLDSLVGYLAAVAAGHPVILVPGDTPAAVEPVVAAYDPDVVIGAAGGSWTITERRAAPAHALHPELALLLSTSGSTGSPKLVRLSYGNLQANAESIADYLGIEGGDRAATTLPMHYSYGLSVVNSHLLRGASLLLTDRSVADPAFWELFGEHRGTTLAGVPYTFDLLDRVGFDTMRLPHLRYVTQAGGRLAPDRVRRYAALGRRDGWDFVVMYGQTEATARMAYLPPALAPTHPHCVGVPIPGGSFRLEPVPELPGPDSGELVYAGPNVMLGYAGTPADLGLGRTVDELHTGDLARRSADGLYELVGRRSGFVKIAGVRIDPHGVEAVLAAHGLAAGCVGADDRLVVAVEGTGDAEHVRRLVARHCRLPAGAVRVRFLAELPRLANGKIDHPALTAATDDPDPVRTPPADLPQLFAEILGASRVTEDSTFVGLGGDSLSYVAMSIRLEEALGHLPADWPTTPIRDLRRAVRRPAGRSRTLDTGVALRAVAILAIVGTHAGLFDLPGGAHLLLAVAGFNVARFHLTPAARSERARGIGRGMLRIALPSMVWIAFAFTVLHQYSMANVLLVDYLVDPGGHNDFWFIETLVYLLAVLAVAVAVPLVDRAERRFPFALPLALCAAGLVARYQLVPGVDFPTPVVAVWLFALGWAAAKAGTDRQRLYVTLAAVATVPGFHGDLPRELLMMAGMVLLTWVPTVPGSQLVNRVAGTLAGSSLYIYLTHWQVYPHLRDESPLLAWVASLAVGIGCGTLATRATALTGRATALAARRRRSGSVDPTPPGPAARATASD</sequence>
<feature type="transmembrane region" description="Helical" evidence="2">
    <location>
        <begin position="771"/>
        <end position="790"/>
    </location>
</feature>
<evidence type="ECO:0000259" key="4">
    <source>
        <dbReference type="Pfam" id="PF00550"/>
    </source>
</evidence>
<feature type="transmembrane region" description="Helical" evidence="2">
    <location>
        <begin position="700"/>
        <end position="717"/>
    </location>
</feature>
<dbReference type="InterPro" id="IPR002656">
    <property type="entry name" value="Acyl_transf_3_dom"/>
</dbReference>
<evidence type="ECO:0000259" key="3">
    <source>
        <dbReference type="Pfam" id="PF00501"/>
    </source>
</evidence>
<accession>A0A6J4H2A8</accession>
<organism evidence="6">
    <name type="scientific">uncultured Mycobacteriales bacterium</name>
    <dbReference type="NCBI Taxonomy" id="581187"/>
    <lineage>
        <taxon>Bacteria</taxon>
        <taxon>Bacillati</taxon>
        <taxon>Actinomycetota</taxon>
        <taxon>Actinomycetes</taxon>
        <taxon>Mycobacteriales</taxon>
        <taxon>environmental samples</taxon>
    </lineage>
</organism>
<dbReference type="AlphaFoldDB" id="A0A6J4H2A8"/>
<dbReference type="Pfam" id="PF00501">
    <property type="entry name" value="AMP-binding"/>
    <property type="match status" value="1"/>
</dbReference>
<dbReference type="InterPro" id="IPR050237">
    <property type="entry name" value="ATP-dep_AMP-bd_enzyme"/>
</dbReference>
<dbReference type="Gene3D" id="1.10.1200.10">
    <property type="entry name" value="ACP-like"/>
    <property type="match status" value="1"/>
</dbReference>
<feature type="transmembrane region" description="Helical" evidence="2">
    <location>
        <begin position="675"/>
        <end position="694"/>
    </location>
</feature>
<dbReference type="InterPro" id="IPR036736">
    <property type="entry name" value="ACP-like_sf"/>
</dbReference>
<feature type="domain" description="Acyltransferase 3" evidence="5">
    <location>
        <begin position="550"/>
        <end position="813"/>
    </location>
</feature>
<dbReference type="PANTHER" id="PTHR43767">
    <property type="entry name" value="LONG-CHAIN-FATTY-ACID--COA LIGASE"/>
    <property type="match status" value="1"/>
</dbReference>
<keyword evidence="2" id="KW-0472">Membrane</keyword>
<name>A0A6J4H2A8_9ACTN</name>
<dbReference type="InterPro" id="IPR042099">
    <property type="entry name" value="ANL_N_sf"/>
</dbReference>
<feature type="region of interest" description="Disordered" evidence="1">
    <location>
        <begin position="832"/>
        <end position="854"/>
    </location>
</feature>
<evidence type="ECO:0000259" key="5">
    <source>
        <dbReference type="Pfam" id="PF01757"/>
    </source>
</evidence>